<feature type="signal peptide" evidence="1">
    <location>
        <begin position="1"/>
        <end position="21"/>
    </location>
</feature>
<evidence type="ECO:0000256" key="1">
    <source>
        <dbReference type="SAM" id="SignalP"/>
    </source>
</evidence>
<sequence>CNISHYSIIFISFGFIVLNVSDVDEGGASLAKDLAYIKPFASNRIRDQIGGDVNLDKILQYSFGTTMITSRSEQATSLAFDGEQKNRVRAVSLDGDVADPGGVIQGGYRAQGQSALDQMQQLDTIIDEKEKEKV</sequence>
<name>A0A5J4T7X5_9EUKA</name>
<dbReference type="OrthoDB" id="10255539at2759"/>
<dbReference type="SUPFAM" id="SSF75553">
    <property type="entry name" value="Smc hinge domain"/>
    <property type="match status" value="1"/>
</dbReference>
<dbReference type="Proteomes" id="UP000324800">
    <property type="component" value="Unassembled WGS sequence"/>
</dbReference>
<dbReference type="Gene3D" id="3.30.70.1620">
    <property type="match status" value="1"/>
</dbReference>
<dbReference type="InterPro" id="IPR036277">
    <property type="entry name" value="SMC_hinge_sf"/>
</dbReference>
<dbReference type="GO" id="GO:0005694">
    <property type="term" value="C:chromosome"/>
    <property type="evidence" value="ECO:0007669"/>
    <property type="project" value="InterPro"/>
</dbReference>
<dbReference type="GO" id="GO:0005524">
    <property type="term" value="F:ATP binding"/>
    <property type="evidence" value="ECO:0007669"/>
    <property type="project" value="InterPro"/>
</dbReference>
<proteinExistence type="predicted"/>
<comment type="caution">
    <text evidence="2">The sequence shown here is derived from an EMBL/GenBank/DDBJ whole genome shotgun (WGS) entry which is preliminary data.</text>
</comment>
<organism evidence="2 3">
    <name type="scientific">Streblomastix strix</name>
    <dbReference type="NCBI Taxonomy" id="222440"/>
    <lineage>
        <taxon>Eukaryota</taxon>
        <taxon>Metamonada</taxon>
        <taxon>Preaxostyla</taxon>
        <taxon>Oxymonadida</taxon>
        <taxon>Streblomastigidae</taxon>
        <taxon>Streblomastix</taxon>
    </lineage>
</organism>
<feature type="non-terminal residue" evidence="2">
    <location>
        <position position="1"/>
    </location>
</feature>
<dbReference type="GO" id="GO:0051276">
    <property type="term" value="P:chromosome organization"/>
    <property type="evidence" value="ECO:0007669"/>
    <property type="project" value="InterPro"/>
</dbReference>
<gene>
    <name evidence="2" type="ORF">EZS28_050652</name>
</gene>
<dbReference type="AlphaFoldDB" id="A0A5J4T7X5"/>
<keyword evidence="1" id="KW-0732">Signal</keyword>
<evidence type="ECO:0000313" key="2">
    <source>
        <dbReference type="EMBL" id="KAA6353821.1"/>
    </source>
</evidence>
<feature type="chain" id="PRO_5023945098" evidence="1">
    <location>
        <begin position="22"/>
        <end position="134"/>
    </location>
</feature>
<accession>A0A5J4T7X5</accession>
<dbReference type="EMBL" id="SNRW01037377">
    <property type="protein sequence ID" value="KAA6353821.1"/>
    <property type="molecule type" value="Genomic_DNA"/>
</dbReference>
<reference evidence="2 3" key="1">
    <citation type="submission" date="2019-03" db="EMBL/GenBank/DDBJ databases">
        <title>Single cell metagenomics reveals metabolic interactions within the superorganism composed of flagellate Streblomastix strix and complex community of Bacteroidetes bacteria on its surface.</title>
        <authorList>
            <person name="Treitli S.C."/>
            <person name="Kolisko M."/>
            <person name="Husnik F."/>
            <person name="Keeling P."/>
            <person name="Hampl V."/>
        </authorList>
    </citation>
    <scope>NUCLEOTIDE SEQUENCE [LARGE SCALE GENOMIC DNA]</scope>
    <source>
        <strain evidence="2">ST1C</strain>
    </source>
</reference>
<evidence type="ECO:0000313" key="3">
    <source>
        <dbReference type="Proteomes" id="UP000324800"/>
    </source>
</evidence>
<protein>
    <submittedName>
        <fullName evidence="2">Uncharacterized protein</fullName>
    </submittedName>
</protein>